<dbReference type="Proteomes" id="UP000223913">
    <property type="component" value="Unassembled WGS sequence"/>
</dbReference>
<evidence type="ECO:0000256" key="2">
    <source>
        <dbReference type="ARBA" id="ARBA00022741"/>
    </source>
</evidence>
<dbReference type="PANTHER" id="PTHR47961">
    <property type="entry name" value="DNA POLYMERASE THETA, PUTATIVE (AFU_ORTHOLOGUE AFUA_1G05260)-RELATED"/>
    <property type="match status" value="1"/>
</dbReference>
<evidence type="ECO:0000313" key="9">
    <source>
        <dbReference type="Proteomes" id="UP000223913"/>
    </source>
</evidence>
<evidence type="ECO:0000256" key="3">
    <source>
        <dbReference type="ARBA" id="ARBA00022801"/>
    </source>
</evidence>
<dbReference type="InterPro" id="IPR014905">
    <property type="entry name" value="HIRAN"/>
</dbReference>
<accession>A0A2D0MYB3</accession>
<dbReference type="Pfam" id="PF00271">
    <property type="entry name" value="Helicase_C"/>
    <property type="match status" value="1"/>
</dbReference>
<organism evidence="8 9">
    <name type="scientific">Flavilitoribacter nigricans (strain ATCC 23147 / DSM 23189 / NBRC 102662 / NCIMB 1420 / SS-2)</name>
    <name type="common">Lewinella nigricans</name>
    <dbReference type="NCBI Taxonomy" id="1122177"/>
    <lineage>
        <taxon>Bacteria</taxon>
        <taxon>Pseudomonadati</taxon>
        <taxon>Bacteroidota</taxon>
        <taxon>Saprospiria</taxon>
        <taxon>Saprospirales</taxon>
        <taxon>Lewinellaceae</taxon>
        <taxon>Flavilitoribacter</taxon>
    </lineage>
</organism>
<keyword evidence="1" id="KW-0479">Metal-binding</keyword>
<dbReference type="SMART" id="SM00910">
    <property type="entry name" value="HIRAN"/>
    <property type="match status" value="1"/>
</dbReference>
<dbReference type="PROSITE" id="PS51192">
    <property type="entry name" value="HELICASE_ATP_BIND_1"/>
    <property type="match status" value="1"/>
</dbReference>
<dbReference type="InterPro" id="IPR001650">
    <property type="entry name" value="Helicase_C-like"/>
</dbReference>
<feature type="domain" description="Helicase ATP-binding" evidence="6">
    <location>
        <begin position="303"/>
        <end position="476"/>
    </location>
</feature>
<dbReference type="PROSITE" id="PS51194">
    <property type="entry name" value="HELICASE_CTER"/>
    <property type="match status" value="1"/>
</dbReference>
<dbReference type="Gene3D" id="3.30.70.2330">
    <property type="match status" value="1"/>
</dbReference>
<keyword evidence="4" id="KW-0347">Helicase</keyword>
<dbReference type="GO" id="GO:0005524">
    <property type="term" value="F:ATP binding"/>
    <property type="evidence" value="ECO:0007669"/>
    <property type="project" value="UniProtKB-KW"/>
</dbReference>
<dbReference type="GO" id="GO:0008270">
    <property type="term" value="F:zinc ion binding"/>
    <property type="evidence" value="ECO:0007669"/>
    <property type="project" value="InterPro"/>
</dbReference>
<dbReference type="GO" id="GO:0003676">
    <property type="term" value="F:nucleic acid binding"/>
    <property type="evidence" value="ECO:0007669"/>
    <property type="project" value="InterPro"/>
</dbReference>
<dbReference type="PANTHER" id="PTHR47961:SF6">
    <property type="entry name" value="DNA-DIRECTED DNA POLYMERASE"/>
    <property type="match status" value="1"/>
</dbReference>
<dbReference type="EMBL" id="PDUD01000062">
    <property type="protein sequence ID" value="PHN01118.1"/>
    <property type="molecule type" value="Genomic_DNA"/>
</dbReference>
<evidence type="ECO:0000313" key="8">
    <source>
        <dbReference type="EMBL" id="PHN01118.1"/>
    </source>
</evidence>
<dbReference type="Pfam" id="PF00270">
    <property type="entry name" value="DEAD"/>
    <property type="match status" value="1"/>
</dbReference>
<dbReference type="Gene3D" id="3.40.50.300">
    <property type="entry name" value="P-loop containing nucleotide triphosphate hydrolases"/>
    <property type="match status" value="2"/>
</dbReference>
<keyword evidence="5" id="KW-0067">ATP-binding</keyword>
<evidence type="ECO:0000256" key="5">
    <source>
        <dbReference type="ARBA" id="ARBA00022840"/>
    </source>
</evidence>
<evidence type="ECO:0000259" key="7">
    <source>
        <dbReference type="PROSITE" id="PS51194"/>
    </source>
</evidence>
<dbReference type="SMART" id="SM00487">
    <property type="entry name" value="DEXDc"/>
    <property type="match status" value="1"/>
</dbReference>
<dbReference type="SMART" id="SM00490">
    <property type="entry name" value="HELICc"/>
    <property type="match status" value="1"/>
</dbReference>
<dbReference type="AlphaFoldDB" id="A0A2D0MYB3"/>
<dbReference type="SUPFAM" id="SSF52540">
    <property type="entry name" value="P-loop containing nucleoside triphosphate hydrolases"/>
    <property type="match status" value="1"/>
</dbReference>
<keyword evidence="9" id="KW-1185">Reference proteome</keyword>
<dbReference type="InterPro" id="IPR050474">
    <property type="entry name" value="Hel308_SKI2-like"/>
</dbReference>
<reference evidence="8 9" key="1">
    <citation type="submission" date="2017-10" db="EMBL/GenBank/DDBJ databases">
        <title>The draft genome sequence of Lewinella nigricans NBRC 102662.</title>
        <authorList>
            <person name="Wang K."/>
        </authorList>
    </citation>
    <scope>NUCLEOTIDE SEQUENCE [LARGE SCALE GENOMIC DNA]</scope>
    <source>
        <strain evidence="8 9">NBRC 102662</strain>
    </source>
</reference>
<keyword evidence="2" id="KW-0547">Nucleotide-binding</keyword>
<dbReference type="InterPro" id="IPR027417">
    <property type="entry name" value="P-loop_NTPase"/>
</dbReference>
<dbReference type="OrthoDB" id="9812126at2"/>
<sequence length="1159" mass="133623">MTRSEYFESIENSLIQTLDGTKFDNHTKQMFAWRIGARFNRSYDEEFIWQRALYLSSNACRLFQVDLTSDIALKALKTSAEIYEYLSAISEKFDKDFCYILSALCYDIAGYQANALCMMRSFLERNQNKFYSINPGGESINSSLNDENYILFHVQLILLKQIPFAFLTYKRSSSLENDDVTKNEDLLGIYLFDKAIYSWYENILKGAESSFNDHIRDAYRYYLYKGNVFVSQILQLLSCRFDKYNERSIWKTLSPHSTSNSYVWSKYIKLLSNDFYRRFKIKSPKDRRSTFEFWVSQMNAFQQGILLDQESFIIQMPTSAGKTFIAEIAILDCLLKYPDKKCVYVAPFRALTNEKEIELSNNLSKIGYSVSSLSGDYELDEFQNFILETTDVLIATPEKLDLLYRLQNDYFSEVSILVVDEGHIIGDLNERAALLEFLIIRLKRKLPHLKILFISAVMPTENSVEFSKWISKKDSNVIKSPIFVDNEVWQPTRKIIGKFNWISKDSSRITYPKRDFQEDNNSSKIPAFVVNLIQRKNIGRRKFPSTSHRGQTAVALAYKLSENGNVLVFCSRPDWALAVCRAFLYLYESISRAKEEILPYFKENLNSESFFNAQRWLGGESPITKCLKIGVGVHFGDLPEPVRKSVEKDYRSGKLRVLISTNTIGQGLNFPIKSLIIHSLDINPKEDLKVEIRDFWNIIGRAGRAGKETEGQIIFLALNEKDEERFESYTNIDNIKRVESIFKILVQLRVSIGQDDFDNYLKLFSEPYIMSMLVEEVIDTEDQAIVEEIIDNSLFNAQQIDITPLRTGFSTVVQRIRTDVSEVEKLKAFASNGFNIDSNLALEKAINDDLEELQTIINEDNYIELISFILKSFDQGGIQEVHFGEKLEGLNGQVSILNDLIINWITGESIDALYEVWVKSVPTGLQTREKLFVFLSQGLNYRLPWGVTAFIIVLKYSLKISLEDLPSNIQALSSYVKYGVDDKLACFALSLGIKSRELSKEIVEKYDGSRNYQNFMNWLTNLTIIELNTWDLHPFDKENLLDVILKFNTKRFKVEIPKSFEFRIRGTYFSAEAQTNSKDVNVGDNLNYLRDVENEVDPFAIKIFKGSNFLGYVPREFSKPLSVEIDLNEKKYSIVVMSSTAKTGASNNDIHVSMSEIDN</sequence>
<name>A0A2D0MYB3_FLAN2</name>
<dbReference type="Pfam" id="PF08797">
    <property type="entry name" value="HIRAN"/>
    <property type="match status" value="1"/>
</dbReference>
<feature type="domain" description="Helicase C-terminal" evidence="7">
    <location>
        <begin position="552"/>
        <end position="749"/>
    </location>
</feature>
<dbReference type="InterPro" id="IPR014001">
    <property type="entry name" value="Helicase_ATP-bd"/>
</dbReference>
<dbReference type="InterPro" id="IPR011545">
    <property type="entry name" value="DEAD/DEAH_box_helicase_dom"/>
</dbReference>
<keyword evidence="3" id="KW-0378">Hydrolase</keyword>
<evidence type="ECO:0008006" key="10">
    <source>
        <dbReference type="Google" id="ProtNLM"/>
    </source>
</evidence>
<evidence type="ECO:0000256" key="1">
    <source>
        <dbReference type="ARBA" id="ARBA00022723"/>
    </source>
</evidence>
<gene>
    <name evidence="8" type="ORF">CRP01_38595</name>
</gene>
<dbReference type="GO" id="GO:0004386">
    <property type="term" value="F:helicase activity"/>
    <property type="evidence" value="ECO:0007669"/>
    <property type="project" value="UniProtKB-KW"/>
</dbReference>
<comment type="caution">
    <text evidence="8">The sequence shown here is derived from an EMBL/GenBank/DDBJ whole genome shotgun (WGS) entry which is preliminary data.</text>
</comment>
<dbReference type="CDD" id="cd17921">
    <property type="entry name" value="DEXHc_Ski2"/>
    <property type="match status" value="1"/>
</dbReference>
<evidence type="ECO:0000256" key="4">
    <source>
        <dbReference type="ARBA" id="ARBA00022806"/>
    </source>
</evidence>
<proteinExistence type="predicted"/>
<dbReference type="GO" id="GO:0016818">
    <property type="term" value="F:hydrolase activity, acting on acid anhydrides, in phosphorus-containing anhydrides"/>
    <property type="evidence" value="ECO:0007669"/>
    <property type="project" value="InterPro"/>
</dbReference>
<protein>
    <recommendedName>
        <fullName evidence="10">DEAD/DEAH box helicase</fullName>
    </recommendedName>
</protein>
<dbReference type="RefSeq" id="WP_099155449.1">
    <property type="nucleotide sequence ID" value="NZ_PDUD01000062.1"/>
</dbReference>
<evidence type="ECO:0000259" key="6">
    <source>
        <dbReference type="PROSITE" id="PS51192"/>
    </source>
</evidence>